<accession>A0AAW8TAV7</accession>
<name>A0AAW8TAV7_9ENTE</name>
<keyword evidence="1" id="KW-0805">Transcription regulation</keyword>
<dbReference type="InterPro" id="IPR036388">
    <property type="entry name" value="WH-like_DNA-bd_sf"/>
</dbReference>
<dbReference type="EMBL" id="JARPXL010000015">
    <property type="protein sequence ID" value="MDT2545511.1"/>
    <property type="molecule type" value="Genomic_DNA"/>
</dbReference>
<keyword evidence="2" id="KW-0804">Transcription</keyword>
<evidence type="ECO:0000313" key="6">
    <source>
        <dbReference type="Proteomes" id="UP001254770"/>
    </source>
</evidence>
<gene>
    <name evidence="5" type="ORF">P7D69_14260</name>
</gene>
<dbReference type="Pfam" id="PF08279">
    <property type="entry name" value="HTH_11"/>
    <property type="match status" value="1"/>
</dbReference>
<dbReference type="PANTHER" id="PTHR30185:SF18">
    <property type="entry name" value="TRANSCRIPTIONAL REGULATOR MTLR"/>
    <property type="match status" value="1"/>
</dbReference>
<dbReference type="InterPro" id="IPR050661">
    <property type="entry name" value="BglG_antiterminators"/>
</dbReference>
<dbReference type="PANTHER" id="PTHR30185">
    <property type="entry name" value="CRYPTIC BETA-GLUCOSIDE BGL OPERON ANTITERMINATOR"/>
    <property type="match status" value="1"/>
</dbReference>
<evidence type="ECO:0000259" key="3">
    <source>
        <dbReference type="Pfam" id="PF05043"/>
    </source>
</evidence>
<comment type="caution">
    <text evidence="5">The sequence shown here is derived from an EMBL/GenBank/DDBJ whole genome shotgun (WGS) entry which is preliminary data.</text>
</comment>
<evidence type="ECO:0000313" key="5">
    <source>
        <dbReference type="EMBL" id="MDT2545511.1"/>
    </source>
</evidence>
<sequence length="440" mass="52778">MNNTLLESLIHDTKINRWFKLLHLLEYSHNLTGQELSKKLRVTERTILSDLNSLKKIFKSVINILSDGSGYFIKMLDSSMYYKTKQELLKNQKLFLFVNELFFDTKLSKSEWKTFLKVEKLHKYCKPLFQKLKEYDLKLITVNKIYKLEGSEVNIRNFFYDFYFTLDVEPEFITLTKNKLFNKMRKMSVICKEFISPRKLKQWQMIVDQRIRLNYFIPASEKLRLKSVKFHDSIWYDKGSLYPLQESCYLFLMSFNEEILIQPIIHPKGIPPFICKALTLEIMRSYKNYSDVTIESFSLMYMYTYFLDTFRLIPPTREIENKQLLSSKLSKEANEYLASLISQFQRKYEDWKETITIRYILHGPTVLQKWIRSEIRRYANDSDLTLYDQSDETNFIYPLPHVIITNYPLWIENVEIIELPNFPTPQDLKQVCQLLKSLNK</sequence>
<feature type="domain" description="Mga helix-turn-helix" evidence="3">
    <location>
        <begin position="86"/>
        <end position="163"/>
    </location>
</feature>
<reference evidence="5" key="1">
    <citation type="submission" date="2023-03" db="EMBL/GenBank/DDBJ databases">
        <authorList>
            <person name="Shen W."/>
            <person name="Cai J."/>
        </authorList>
    </citation>
    <scope>NUCLEOTIDE SEQUENCE</scope>
    <source>
        <strain evidence="5">Y15</strain>
    </source>
</reference>
<dbReference type="InterPro" id="IPR007737">
    <property type="entry name" value="Mga_HTH"/>
</dbReference>
<evidence type="ECO:0000259" key="4">
    <source>
        <dbReference type="Pfam" id="PF08279"/>
    </source>
</evidence>
<dbReference type="Proteomes" id="UP001254770">
    <property type="component" value="Unassembled WGS sequence"/>
</dbReference>
<dbReference type="Pfam" id="PF05043">
    <property type="entry name" value="Mga"/>
    <property type="match status" value="1"/>
</dbReference>
<organism evidence="5 6">
    <name type="scientific">Enterococcus raffinosus</name>
    <dbReference type="NCBI Taxonomy" id="71452"/>
    <lineage>
        <taxon>Bacteria</taxon>
        <taxon>Bacillati</taxon>
        <taxon>Bacillota</taxon>
        <taxon>Bacilli</taxon>
        <taxon>Lactobacillales</taxon>
        <taxon>Enterococcaceae</taxon>
        <taxon>Enterococcus</taxon>
    </lineage>
</organism>
<dbReference type="Gene3D" id="1.10.10.10">
    <property type="entry name" value="Winged helix-like DNA-binding domain superfamily/Winged helix DNA-binding domain"/>
    <property type="match status" value="1"/>
</dbReference>
<evidence type="ECO:0000256" key="2">
    <source>
        <dbReference type="ARBA" id="ARBA00023163"/>
    </source>
</evidence>
<dbReference type="InterPro" id="IPR013196">
    <property type="entry name" value="HTH_11"/>
</dbReference>
<dbReference type="AlphaFoldDB" id="A0AAW8TAV7"/>
<proteinExistence type="predicted"/>
<dbReference type="RefSeq" id="WP_311816460.1">
    <property type="nucleotide sequence ID" value="NZ_JARPXG010000002.1"/>
</dbReference>
<feature type="domain" description="Helix-turn-helix type 11" evidence="4">
    <location>
        <begin position="17"/>
        <end position="71"/>
    </location>
</feature>
<evidence type="ECO:0000256" key="1">
    <source>
        <dbReference type="ARBA" id="ARBA00023015"/>
    </source>
</evidence>
<protein>
    <submittedName>
        <fullName evidence="5">HTH domain-containing protein</fullName>
    </submittedName>
</protein>